<feature type="transmembrane region" description="Helical" evidence="1">
    <location>
        <begin position="71"/>
        <end position="90"/>
    </location>
</feature>
<evidence type="ECO:0000313" key="2">
    <source>
        <dbReference type="EMBL" id="KFI68087.1"/>
    </source>
</evidence>
<comment type="caution">
    <text evidence="2">The sequence shown here is derived from an EMBL/GenBank/DDBJ whole genome shotgun (WGS) entry which is preliminary data.</text>
</comment>
<evidence type="ECO:0000313" key="3">
    <source>
        <dbReference type="Proteomes" id="UP000029052"/>
    </source>
</evidence>
<organism evidence="2 3">
    <name type="scientific">Bifidobacterium magnum</name>
    <dbReference type="NCBI Taxonomy" id="1692"/>
    <lineage>
        <taxon>Bacteria</taxon>
        <taxon>Bacillati</taxon>
        <taxon>Actinomycetota</taxon>
        <taxon>Actinomycetes</taxon>
        <taxon>Bifidobacteriales</taxon>
        <taxon>Bifidobacteriaceae</taxon>
        <taxon>Bifidobacterium</taxon>
    </lineage>
</organism>
<gene>
    <name evidence="2" type="ORF">BMAGN_0035</name>
</gene>
<accession>A0A087BAN7</accession>
<keyword evidence="1" id="KW-0812">Transmembrane</keyword>
<keyword evidence="3" id="KW-1185">Reference proteome</keyword>
<dbReference type="Proteomes" id="UP000029052">
    <property type="component" value="Unassembled WGS sequence"/>
</dbReference>
<evidence type="ECO:0000256" key="1">
    <source>
        <dbReference type="SAM" id="Phobius"/>
    </source>
</evidence>
<dbReference type="AlphaFoldDB" id="A0A087BAN7"/>
<keyword evidence="1" id="KW-1133">Transmembrane helix</keyword>
<feature type="transmembrane region" description="Helical" evidence="1">
    <location>
        <begin position="43"/>
        <end position="64"/>
    </location>
</feature>
<reference evidence="2 3" key="1">
    <citation type="submission" date="2014-03" db="EMBL/GenBank/DDBJ databases">
        <title>Genomics of Bifidobacteria.</title>
        <authorList>
            <person name="Ventura M."/>
            <person name="Milani C."/>
            <person name="Lugli G.A."/>
        </authorList>
    </citation>
    <scope>NUCLEOTIDE SEQUENCE [LARGE SCALE GENOMIC DNA]</scope>
    <source>
        <strain evidence="2 3">LMG 11591</strain>
    </source>
</reference>
<name>A0A087BAN7_9BIFI</name>
<proteinExistence type="predicted"/>
<sequence>MENLETFVEDVKKKCPCKEIAQTVSEKISEGAHKLNNVPLGKVFIALYVLMSVLSTVTTVASAREGNKTKAILNGFNAVLWAALAVLTFANERSFDVEEDEAMDDGEQL</sequence>
<dbReference type="EMBL" id="JGZB01000004">
    <property type="protein sequence ID" value="KFI68087.1"/>
    <property type="molecule type" value="Genomic_DNA"/>
</dbReference>
<keyword evidence="1" id="KW-0472">Membrane</keyword>
<protein>
    <submittedName>
        <fullName evidence="2">Uncharacterized protein</fullName>
    </submittedName>
</protein>
<dbReference type="RefSeq" id="WP_022860215.1">
    <property type="nucleotide sequence ID" value="NZ_JGZB01000004.1"/>
</dbReference>